<reference evidence="4" key="1">
    <citation type="journal article" date="2013" name="Nature">
        <title>Draft genome of the wheat A-genome progenitor Triticum urartu.</title>
        <authorList>
            <person name="Ling H.Q."/>
            <person name="Zhao S."/>
            <person name="Liu D."/>
            <person name="Wang J."/>
            <person name="Sun H."/>
            <person name="Zhang C."/>
            <person name="Fan H."/>
            <person name="Li D."/>
            <person name="Dong L."/>
            <person name="Tao Y."/>
            <person name="Gao C."/>
            <person name="Wu H."/>
            <person name="Li Y."/>
            <person name="Cui Y."/>
            <person name="Guo X."/>
            <person name="Zheng S."/>
            <person name="Wang B."/>
            <person name="Yu K."/>
            <person name="Liang Q."/>
            <person name="Yang W."/>
            <person name="Lou X."/>
            <person name="Chen J."/>
            <person name="Feng M."/>
            <person name="Jian J."/>
            <person name="Zhang X."/>
            <person name="Luo G."/>
            <person name="Jiang Y."/>
            <person name="Liu J."/>
            <person name="Wang Z."/>
            <person name="Sha Y."/>
            <person name="Zhang B."/>
            <person name="Wu H."/>
            <person name="Tang D."/>
            <person name="Shen Q."/>
            <person name="Xue P."/>
            <person name="Zou S."/>
            <person name="Wang X."/>
            <person name="Liu X."/>
            <person name="Wang F."/>
            <person name="Yang Y."/>
            <person name="An X."/>
            <person name="Dong Z."/>
            <person name="Zhang K."/>
            <person name="Zhang X."/>
            <person name="Luo M.C."/>
            <person name="Dvorak J."/>
            <person name="Tong Y."/>
            <person name="Wang J."/>
            <person name="Yang H."/>
            <person name="Li Z."/>
            <person name="Wang D."/>
            <person name="Zhang A."/>
            <person name="Wang J."/>
        </authorList>
    </citation>
    <scope>NUCLEOTIDE SEQUENCE</scope>
    <source>
        <strain evidence="4">cv. G1812</strain>
    </source>
</reference>
<dbReference type="GO" id="GO:0015979">
    <property type="term" value="P:photosynthesis"/>
    <property type="evidence" value="ECO:0007669"/>
    <property type="project" value="TreeGrafter"/>
</dbReference>
<dbReference type="PANTHER" id="PTHR43650:SF1">
    <property type="entry name" value="PYROPHOSPHATE--FRUCTOSE 6-PHOSPHATE 1-PHOSPHOTRANSFERASE SUBUNIT BETA 2"/>
    <property type="match status" value="1"/>
</dbReference>
<dbReference type="PANTHER" id="PTHR43650">
    <property type="entry name" value="PYROPHOSPHATE--FRUCTOSE 6-PHOSPHATE 1-PHOSPHOTRANSFERASE"/>
    <property type="match status" value="1"/>
</dbReference>
<dbReference type="Gene3D" id="3.40.50.450">
    <property type="match status" value="1"/>
</dbReference>
<reference evidence="3" key="2">
    <citation type="submission" date="2018-03" db="EMBL/GenBank/DDBJ databases">
        <title>The Triticum urartu genome reveals the dynamic nature of wheat genome evolution.</title>
        <authorList>
            <person name="Ling H."/>
            <person name="Ma B."/>
            <person name="Shi X."/>
            <person name="Liu H."/>
            <person name="Dong L."/>
            <person name="Sun H."/>
            <person name="Cao Y."/>
            <person name="Gao Q."/>
            <person name="Zheng S."/>
            <person name="Li Y."/>
            <person name="Yu Y."/>
            <person name="Du H."/>
            <person name="Qi M."/>
            <person name="Li Y."/>
            <person name="Yu H."/>
            <person name="Cui Y."/>
            <person name="Wang N."/>
            <person name="Chen C."/>
            <person name="Wu H."/>
            <person name="Zhao Y."/>
            <person name="Zhang J."/>
            <person name="Li Y."/>
            <person name="Zhou W."/>
            <person name="Zhang B."/>
            <person name="Hu W."/>
            <person name="Eijk M."/>
            <person name="Tang J."/>
            <person name="Witsenboer H."/>
            <person name="Zhao S."/>
            <person name="Li Z."/>
            <person name="Zhang A."/>
            <person name="Wang D."/>
            <person name="Liang C."/>
        </authorList>
    </citation>
    <scope>NUCLEOTIDE SEQUENCE [LARGE SCALE GENOMIC DNA]</scope>
    <source>
        <strain evidence="3">cv. G1812</strain>
    </source>
</reference>
<dbReference type="GO" id="GO:0005829">
    <property type="term" value="C:cytosol"/>
    <property type="evidence" value="ECO:0007669"/>
    <property type="project" value="TreeGrafter"/>
</dbReference>
<dbReference type="InterPro" id="IPR035966">
    <property type="entry name" value="PKF_sf"/>
</dbReference>
<dbReference type="Proteomes" id="UP000015106">
    <property type="component" value="Chromosome 7"/>
</dbReference>
<dbReference type="Gramene" id="TuG1812G0700001134.01.T01">
    <property type="protein sequence ID" value="TuG1812G0700001134.01.T01"/>
    <property type="gene ID" value="TuG1812G0700001134.01"/>
</dbReference>
<accession>A0A8R7V1W1</accession>
<keyword evidence="1" id="KW-0963">Cytoplasm</keyword>
<organism evidence="3 4">
    <name type="scientific">Triticum urartu</name>
    <name type="common">Red wild einkorn</name>
    <name type="synonym">Crithodium urartu</name>
    <dbReference type="NCBI Taxonomy" id="4572"/>
    <lineage>
        <taxon>Eukaryota</taxon>
        <taxon>Viridiplantae</taxon>
        <taxon>Streptophyta</taxon>
        <taxon>Embryophyta</taxon>
        <taxon>Tracheophyta</taxon>
        <taxon>Spermatophyta</taxon>
        <taxon>Magnoliopsida</taxon>
        <taxon>Liliopsida</taxon>
        <taxon>Poales</taxon>
        <taxon>Poaceae</taxon>
        <taxon>BOP clade</taxon>
        <taxon>Pooideae</taxon>
        <taxon>Triticodae</taxon>
        <taxon>Triticeae</taxon>
        <taxon>Triticinae</taxon>
        <taxon>Triticum</taxon>
    </lineage>
</organism>
<dbReference type="SUPFAM" id="SSF53784">
    <property type="entry name" value="Phosphofructokinase"/>
    <property type="match status" value="1"/>
</dbReference>
<proteinExistence type="predicted"/>
<dbReference type="GO" id="GO:0009749">
    <property type="term" value="P:response to glucose"/>
    <property type="evidence" value="ECO:0007669"/>
    <property type="project" value="TreeGrafter"/>
</dbReference>
<dbReference type="GO" id="GO:0047334">
    <property type="term" value="F:diphosphate-fructose-6-phosphate 1-phosphotransferase activity"/>
    <property type="evidence" value="ECO:0007669"/>
    <property type="project" value="TreeGrafter"/>
</dbReference>
<evidence type="ECO:0000313" key="4">
    <source>
        <dbReference type="Proteomes" id="UP000015106"/>
    </source>
</evidence>
<dbReference type="GO" id="GO:0003872">
    <property type="term" value="F:6-phosphofructokinase activity"/>
    <property type="evidence" value="ECO:0007669"/>
    <property type="project" value="InterPro"/>
</dbReference>
<reference evidence="3" key="3">
    <citation type="submission" date="2022-06" db="UniProtKB">
        <authorList>
            <consortium name="EnsemblPlants"/>
        </authorList>
    </citation>
    <scope>IDENTIFICATION</scope>
</reference>
<keyword evidence="4" id="KW-1185">Reference proteome</keyword>
<evidence type="ECO:0000256" key="2">
    <source>
        <dbReference type="ARBA" id="ARBA00023152"/>
    </source>
</evidence>
<evidence type="ECO:0000256" key="1">
    <source>
        <dbReference type="ARBA" id="ARBA00022490"/>
    </source>
</evidence>
<protein>
    <submittedName>
        <fullName evidence="3">Uncharacterized protein</fullName>
    </submittedName>
</protein>
<keyword evidence="2" id="KW-0324">Glycolysis</keyword>
<evidence type="ECO:0000313" key="3">
    <source>
        <dbReference type="EnsemblPlants" id="TuG1812G0700001134.01.T01"/>
    </source>
</evidence>
<dbReference type="EnsemblPlants" id="TuG1812G0700001134.01.T01">
    <property type="protein sequence ID" value="TuG1812G0700001134.01.T01"/>
    <property type="gene ID" value="TuG1812G0700001134.01"/>
</dbReference>
<sequence length="129" mass="14150">NTLVPGHLASVYSEVQTSRIGTRCPFRPPLPFHARRRAHHQATGSPDEIAKLFPNLYGQPSAEPVATKLLKISVVLSGGYALGGQNVIYDVFDYPRERAKGSTMYGFRGGPAGVMIRKYVQVTADFVYP</sequence>
<dbReference type="AlphaFoldDB" id="A0A8R7V1W1"/>
<name>A0A8R7V1W1_TRIUA</name>